<gene>
    <name evidence="4" type="ORF">CVV64_06945</name>
</gene>
<keyword evidence="3" id="KW-0472">Membrane</keyword>
<feature type="transmembrane region" description="Helical" evidence="3">
    <location>
        <begin position="41"/>
        <end position="63"/>
    </location>
</feature>
<proteinExistence type="predicted"/>
<feature type="region of interest" description="Disordered" evidence="2">
    <location>
        <begin position="374"/>
        <end position="460"/>
    </location>
</feature>
<feature type="compositionally biased region" description="Polar residues" evidence="2">
    <location>
        <begin position="450"/>
        <end position="460"/>
    </location>
</feature>
<dbReference type="Gene3D" id="1.10.287.1490">
    <property type="match status" value="1"/>
</dbReference>
<dbReference type="EMBL" id="PGXC01000003">
    <property type="protein sequence ID" value="PKK91485.1"/>
    <property type="molecule type" value="Genomic_DNA"/>
</dbReference>
<name>A0A2N1PT09_9BACT</name>
<keyword evidence="1" id="KW-0175">Coiled coil</keyword>
<feature type="compositionally biased region" description="Low complexity" evidence="2">
    <location>
        <begin position="391"/>
        <end position="408"/>
    </location>
</feature>
<sequence length="460" mass="51348">MFHILVLLILSGSIAYLGDRIGTKIGKKRLSVLGLRPKATAVLVTIVTGMGITIVTILTFALLNENVWDAIFNVPKLKASIKGLTTQVEDLRSSRAALEIQRAKLAEANALLKKEIEQSAERIKSLTEETQRLEKVNLENVRQIDDARANLEKLKRDSEDLRLEITRLEDELRRKSEGRLVFLRDTPILTAVLRPSRDMDGMLDQIKAALREARDVSVQRGAQAKEFRIFWEENRQAFEKLARDYYLQNTELAFGIISDVNIYKGDKLQLSIKAAPNELIVSSGDYVLPPDLPASLSQRPDDSEAIEGQLTYFYRRASYELYRKGRVQRIPEASPLELAKAIATINRMGGKGRVRVRAGEDIFAAGPAELTFDIEDQEKQAPPDTLEKVSLEPSSQPQPQLTPPSRLLMQGETYEQFPLRKSSGGLSMETAFPSILSPGENDLKSDEKSGNTPNSEGSSN</sequence>
<evidence type="ECO:0000313" key="5">
    <source>
        <dbReference type="Proteomes" id="UP000233256"/>
    </source>
</evidence>
<comment type="caution">
    <text evidence="4">The sequence shown here is derived from an EMBL/GenBank/DDBJ whole genome shotgun (WGS) entry which is preliminary data.</text>
</comment>
<feature type="compositionally biased region" description="Basic and acidic residues" evidence="2">
    <location>
        <begin position="377"/>
        <end position="390"/>
    </location>
</feature>
<evidence type="ECO:0000256" key="3">
    <source>
        <dbReference type="SAM" id="Phobius"/>
    </source>
</evidence>
<dbReference type="Proteomes" id="UP000233256">
    <property type="component" value="Unassembled WGS sequence"/>
</dbReference>
<evidence type="ECO:0000256" key="1">
    <source>
        <dbReference type="SAM" id="Coils"/>
    </source>
</evidence>
<dbReference type="AlphaFoldDB" id="A0A2N1PT09"/>
<protein>
    <recommendedName>
        <fullName evidence="6">DUF3084 domain-containing protein</fullName>
    </recommendedName>
</protein>
<dbReference type="InterPro" id="IPR021435">
    <property type="entry name" value="DUF3084"/>
</dbReference>
<reference evidence="4 5" key="1">
    <citation type="journal article" date="2017" name="ISME J.">
        <title>Potential for microbial H2 and metal transformations associated with novel bacteria and archaea in deep terrestrial subsurface sediments.</title>
        <authorList>
            <person name="Hernsdorf A.W."/>
            <person name="Amano Y."/>
            <person name="Miyakawa K."/>
            <person name="Ise K."/>
            <person name="Suzuki Y."/>
            <person name="Anantharaman K."/>
            <person name="Probst A."/>
            <person name="Burstein D."/>
            <person name="Thomas B.C."/>
            <person name="Banfield J.F."/>
        </authorList>
    </citation>
    <scope>NUCLEOTIDE SEQUENCE [LARGE SCALE GENOMIC DNA]</scope>
    <source>
        <strain evidence="4">HGW-Wallbacteria-1</strain>
    </source>
</reference>
<evidence type="ECO:0008006" key="6">
    <source>
        <dbReference type="Google" id="ProtNLM"/>
    </source>
</evidence>
<feature type="coiled-coil region" evidence="1">
    <location>
        <begin position="81"/>
        <end position="178"/>
    </location>
</feature>
<evidence type="ECO:0000313" key="4">
    <source>
        <dbReference type="EMBL" id="PKK91485.1"/>
    </source>
</evidence>
<dbReference type="Pfam" id="PF11283">
    <property type="entry name" value="DUF3084"/>
    <property type="match status" value="1"/>
</dbReference>
<accession>A0A2N1PT09</accession>
<keyword evidence="3" id="KW-0812">Transmembrane</keyword>
<keyword evidence="3" id="KW-1133">Transmembrane helix</keyword>
<organism evidence="4 5">
    <name type="scientific">Candidatus Wallbacteria bacterium HGW-Wallbacteria-1</name>
    <dbReference type="NCBI Taxonomy" id="2013854"/>
    <lineage>
        <taxon>Bacteria</taxon>
        <taxon>Candidatus Walliibacteriota</taxon>
    </lineage>
</organism>
<evidence type="ECO:0000256" key="2">
    <source>
        <dbReference type="SAM" id="MobiDB-lite"/>
    </source>
</evidence>